<dbReference type="RefSeq" id="WP_006099173.1">
    <property type="nucleotide sequence ID" value="NZ_DS989844.1"/>
</dbReference>
<gene>
    <name evidence="8" type="ORF">MC7420_197</name>
</gene>
<dbReference type="GO" id="GO:0050660">
    <property type="term" value="F:flavin adenine dinucleotide binding"/>
    <property type="evidence" value="ECO:0007669"/>
    <property type="project" value="InterPro"/>
</dbReference>
<proteinExistence type="inferred from homology"/>
<dbReference type="STRING" id="118168.MC7420_197"/>
<feature type="domain" description="Glucose-methanol-choline oxidoreductase C-terminal" evidence="7">
    <location>
        <begin position="367"/>
        <end position="489"/>
    </location>
</feature>
<dbReference type="InterPro" id="IPR051473">
    <property type="entry name" value="P2Ox-like"/>
</dbReference>
<keyword evidence="5" id="KW-0560">Oxidoreductase</keyword>
<comment type="cofactor">
    <cofactor evidence="1">
        <name>FAD</name>
        <dbReference type="ChEBI" id="CHEBI:57692"/>
    </cofactor>
</comment>
<dbReference type="PANTHER" id="PTHR42784:SF1">
    <property type="entry name" value="PYRANOSE 2-OXIDASE"/>
    <property type="match status" value="1"/>
</dbReference>
<evidence type="ECO:0000313" key="9">
    <source>
        <dbReference type="Proteomes" id="UP000003835"/>
    </source>
</evidence>
<evidence type="ECO:0000256" key="4">
    <source>
        <dbReference type="ARBA" id="ARBA00022827"/>
    </source>
</evidence>
<dbReference type="Pfam" id="PF05199">
    <property type="entry name" value="GMC_oxred_C"/>
    <property type="match status" value="1"/>
</dbReference>
<dbReference type="Gene3D" id="3.50.50.60">
    <property type="entry name" value="FAD/NAD(P)-binding domain"/>
    <property type="match status" value="2"/>
</dbReference>
<dbReference type="OrthoDB" id="9787779at2"/>
<accession>B4VKX8</accession>
<comment type="similarity">
    <text evidence="2">Belongs to the GMC oxidoreductase family.</text>
</comment>
<dbReference type="AlphaFoldDB" id="B4VKX8"/>
<dbReference type="InterPro" id="IPR007867">
    <property type="entry name" value="GMC_OxRtase_C"/>
</dbReference>
<keyword evidence="4" id="KW-0274">FAD</keyword>
<dbReference type="Pfam" id="PF13450">
    <property type="entry name" value="NAD_binding_8"/>
    <property type="match status" value="1"/>
</dbReference>
<evidence type="ECO:0000313" key="8">
    <source>
        <dbReference type="EMBL" id="EDX77060.1"/>
    </source>
</evidence>
<dbReference type="PANTHER" id="PTHR42784">
    <property type="entry name" value="PYRANOSE 2-OXIDASE"/>
    <property type="match status" value="1"/>
</dbReference>
<dbReference type="InterPro" id="IPR000172">
    <property type="entry name" value="GMC_OxRdtase_N"/>
</dbReference>
<evidence type="ECO:0000256" key="1">
    <source>
        <dbReference type="ARBA" id="ARBA00001974"/>
    </source>
</evidence>
<evidence type="ECO:0000256" key="5">
    <source>
        <dbReference type="ARBA" id="ARBA00023002"/>
    </source>
</evidence>
<dbReference type="eggNOG" id="COG2303">
    <property type="taxonomic scope" value="Bacteria"/>
</dbReference>
<evidence type="ECO:0000259" key="6">
    <source>
        <dbReference type="Pfam" id="PF00732"/>
    </source>
</evidence>
<sequence>MITDILEMGEQTKLQAQVVVIGSGIAGSEVATYLARHGREVVLLESGRHQFDPSIQALNDVTFLGKRHRELNPNSYYHRYLPPELRGVSRVRQFGGTSNVWTGKWKYLQPSDFEGRPWVANSSWPLSYTDLLEHYRSAAKDYGFGDLEAEAVRPEIAELRAKIAAGGLKMSSFYWEQTPTRTAVRFGEDMRRSPNLHVILGATATELKLDASCQRVNAVVCRSLEGKELIVEGQHIILATGAFESARLLLASNRQLPSGIGNEHDLVGRFYTDHPKHHTGSLRPGHLVREYAHELQYAPKPRFCICFALDDATQQEHELLEHVLYLKPLYTKGIGRLRRRFWNRSACRDGNGIVSAYRVKFVTEQVPHKGSRVKLGSELDALGQHKLEVDWCFTDQDRRSMAKTLELLTQRFAAVGLGTFDFGNDLPSLENMTDAAHQMGTTRMASRPEEGVVDPNCRVFGTENLYVASSAVFPTGPSYSPTFTILALARRLGQHLLEMTSTQQEIDISEKEAESLTLSRSKSHFWRGLMKRVVTQ</sequence>
<keyword evidence="3" id="KW-0285">Flavoprotein</keyword>
<reference evidence="8 9" key="1">
    <citation type="submission" date="2008-07" db="EMBL/GenBank/DDBJ databases">
        <authorList>
            <person name="Tandeau de Marsac N."/>
            <person name="Ferriera S."/>
            <person name="Johnson J."/>
            <person name="Kravitz S."/>
            <person name="Beeson K."/>
            <person name="Sutton G."/>
            <person name="Rogers Y.-H."/>
            <person name="Friedman R."/>
            <person name="Frazier M."/>
            <person name="Venter J.C."/>
        </authorList>
    </citation>
    <scope>NUCLEOTIDE SEQUENCE [LARGE SCALE GENOMIC DNA]</scope>
    <source>
        <strain evidence="8 9">PCC 7420</strain>
    </source>
</reference>
<keyword evidence="9" id="KW-1185">Reference proteome</keyword>
<dbReference type="Pfam" id="PF00732">
    <property type="entry name" value="GMC_oxred_N"/>
    <property type="match status" value="1"/>
</dbReference>
<dbReference type="HOGENOM" id="CLU_008878_4_1_3"/>
<name>B4VKX8_9CYAN</name>
<dbReference type="GO" id="GO:0016614">
    <property type="term" value="F:oxidoreductase activity, acting on CH-OH group of donors"/>
    <property type="evidence" value="ECO:0007669"/>
    <property type="project" value="InterPro"/>
</dbReference>
<evidence type="ECO:0000259" key="7">
    <source>
        <dbReference type="Pfam" id="PF05199"/>
    </source>
</evidence>
<feature type="domain" description="Glucose-methanol-choline oxidoreductase N-terminal" evidence="6">
    <location>
        <begin position="190"/>
        <end position="275"/>
    </location>
</feature>
<organism evidence="8 9">
    <name type="scientific">Coleofasciculus chthonoplastes PCC 7420</name>
    <dbReference type="NCBI Taxonomy" id="118168"/>
    <lineage>
        <taxon>Bacteria</taxon>
        <taxon>Bacillati</taxon>
        <taxon>Cyanobacteriota</taxon>
        <taxon>Cyanophyceae</taxon>
        <taxon>Coleofasciculales</taxon>
        <taxon>Coleofasciculaceae</taxon>
        <taxon>Coleofasciculus</taxon>
    </lineage>
</organism>
<dbReference type="Proteomes" id="UP000003835">
    <property type="component" value="Unassembled WGS sequence"/>
</dbReference>
<evidence type="ECO:0000256" key="3">
    <source>
        <dbReference type="ARBA" id="ARBA00022630"/>
    </source>
</evidence>
<evidence type="ECO:0000256" key="2">
    <source>
        <dbReference type="ARBA" id="ARBA00010790"/>
    </source>
</evidence>
<dbReference type="SUPFAM" id="SSF51905">
    <property type="entry name" value="FAD/NAD(P)-binding domain"/>
    <property type="match status" value="1"/>
</dbReference>
<protein>
    <submittedName>
        <fullName evidence="8">GMC oxidoreductase family</fullName>
    </submittedName>
</protein>
<dbReference type="InterPro" id="IPR036188">
    <property type="entry name" value="FAD/NAD-bd_sf"/>
</dbReference>
<dbReference type="EMBL" id="DS989844">
    <property type="protein sequence ID" value="EDX77060.1"/>
    <property type="molecule type" value="Genomic_DNA"/>
</dbReference>